<evidence type="ECO:0000313" key="1">
    <source>
        <dbReference type="EMBL" id="GEY20162.1"/>
    </source>
</evidence>
<keyword evidence="1" id="KW-0548">Nucleotidyltransferase</keyword>
<gene>
    <name evidence="1" type="ORF">Tci_392136</name>
</gene>
<dbReference type="GO" id="GO:0003964">
    <property type="term" value="F:RNA-directed DNA polymerase activity"/>
    <property type="evidence" value="ECO:0007669"/>
    <property type="project" value="UniProtKB-KW"/>
</dbReference>
<proteinExistence type="predicted"/>
<comment type="caution">
    <text evidence="1">The sequence shown here is derived from an EMBL/GenBank/DDBJ whole genome shotgun (WGS) entry which is preliminary data.</text>
</comment>
<dbReference type="EMBL" id="BKCJ010159506">
    <property type="protein sequence ID" value="GEY20162.1"/>
    <property type="molecule type" value="Genomic_DNA"/>
</dbReference>
<organism evidence="1">
    <name type="scientific">Tanacetum cinerariifolium</name>
    <name type="common">Dalmatian daisy</name>
    <name type="synonym">Chrysanthemum cinerariifolium</name>
    <dbReference type="NCBI Taxonomy" id="118510"/>
    <lineage>
        <taxon>Eukaryota</taxon>
        <taxon>Viridiplantae</taxon>
        <taxon>Streptophyta</taxon>
        <taxon>Embryophyta</taxon>
        <taxon>Tracheophyta</taxon>
        <taxon>Spermatophyta</taxon>
        <taxon>Magnoliopsida</taxon>
        <taxon>eudicotyledons</taxon>
        <taxon>Gunneridae</taxon>
        <taxon>Pentapetalae</taxon>
        <taxon>asterids</taxon>
        <taxon>campanulids</taxon>
        <taxon>Asterales</taxon>
        <taxon>Asteraceae</taxon>
        <taxon>Asteroideae</taxon>
        <taxon>Anthemideae</taxon>
        <taxon>Anthemidinae</taxon>
        <taxon>Tanacetum</taxon>
    </lineage>
</organism>
<accession>A0A699HHJ6</accession>
<keyword evidence="1" id="KW-0808">Transferase</keyword>
<reference evidence="1" key="1">
    <citation type="journal article" date="2019" name="Sci. Rep.">
        <title>Draft genome of Tanacetum cinerariifolium, the natural source of mosquito coil.</title>
        <authorList>
            <person name="Yamashiro T."/>
            <person name="Shiraishi A."/>
            <person name="Satake H."/>
            <person name="Nakayama K."/>
        </authorList>
    </citation>
    <scope>NUCLEOTIDE SEQUENCE</scope>
</reference>
<dbReference type="PANTHER" id="PTHR33116">
    <property type="entry name" value="REVERSE TRANSCRIPTASE ZINC-BINDING DOMAIN-CONTAINING PROTEIN-RELATED-RELATED"/>
    <property type="match status" value="1"/>
</dbReference>
<dbReference type="PANTHER" id="PTHR33116:SF79">
    <property type="entry name" value="REVERSE TRANSCRIPTASE DOMAIN, ZINC FINGER, CCHC-TYPE-RELATED"/>
    <property type="match status" value="1"/>
</dbReference>
<protein>
    <submittedName>
        <fullName evidence="1">RNA-directed DNA polymerase, eukaryota</fullName>
    </submittedName>
</protein>
<sequence>MRLFPDIIRYQSITNPRRSNRFCLRLISRRLLTRLGSCNGSPTDEFTFHRGLRQGDPLSHFLFITVMESLHVSSQRLIDRDDAMFIGKWTCENVNVLMLMLHCFFLASALKINVQKSSIFGIGVRPSVVRNMAVRYGCIVATLPFTYLGVKVRANMTRISSWDVVINKVTSKISTWKAKSLSVGGRLTLIKSVLGAIPTYYMSLFKAPKGVLKRLESIHNSFFLGADLDERKITWVSWRKAMSQKNHGGLGVHSLYALNHALIFKWIWSFKSAHSGLWLNVIKVIYENEGSLHLSSSNHGCLVWSGIIQAIEKLKTKGIDLYSYCKLVVGNGHSTNIWQDKWYGEVPFKDKFKRCFNLELQKDIYVTLKLHSNDIALSFRRRHRSDGPGPYVVMANSPSNQLERSSTSMCSSLLLLLRDGLRPFVESSNSHLARSFDQGVVVFQP</sequence>
<keyword evidence="1" id="KW-0695">RNA-directed DNA polymerase</keyword>
<name>A0A699HHJ6_TANCI</name>
<dbReference type="AlphaFoldDB" id="A0A699HHJ6"/>